<feature type="domain" description="DUF3887" evidence="1">
    <location>
        <begin position="40"/>
        <end position="127"/>
    </location>
</feature>
<dbReference type="Proteomes" id="UP000070260">
    <property type="component" value="Chromosome"/>
</dbReference>
<dbReference type="Gene3D" id="3.10.450.590">
    <property type="match status" value="1"/>
</dbReference>
<dbReference type="Pfam" id="PF13026">
    <property type="entry name" value="DUF3887"/>
    <property type="match status" value="1"/>
</dbReference>
<dbReference type="InterPro" id="IPR024981">
    <property type="entry name" value="DUF3887"/>
</dbReference>
<sequence>MKMKKIISILIIALCGILFIGCGAQKLSSDYNEEDLKASSEKIVNYLVEGKYEDIINMGSDELKKIATKEQIEEAYMNLSSKLGHYEGIKKIVFQETEDGVVVAVIAKYENGKAQFTLGFNKEMNLTAIYMK</sequence>
<evidence type="ECO:0000259" key="1">
    <source>
        <dbReference type="Pfam" id="PF13026"/>
    </source>
</evidence>
<organism evidence="2 3">
    <name type="scientific">Clostridium perfringens</name>
    <dbReference type="NCBI Taxonomy" id="1502"/>
    <lineage>
        <taxon>Bacteria</taxon>
        <taxon>Bacillati</taxon>
        <taxon>Bacillota</taxon>
        <taxon>Clostridia</taxon>
        <taxon>Eubacteriales</taxon>
        <taxon>Clostridiaceae</taxon>
        <taxon>Clostridium</taxon>
    </lineage>
</organism>
<name>A0A127EJS9_CLOPF</name>
<protein>
    <recommendedName>
        <fullName evidence="1">DUF3887 domain-containing protein</fullName>
    </recommendedName>
</protein>
<reference evidence="2 3" key="1">
    <citation type="journal article" date="2016" name="PLoS ONE">
        <title>Plasmid Characterization and Chromosome Analysis of Two netF+ Clostridium perfringens Isolates Associated with Foal and Canine Necrotizing Enteritis.</title>
        <authorList>
            <person name="Mehdizadeh Gohari I."/>
            <person name="Kropinski A.M."/>
            <person name="Weese S.J."/>
            <person name="Parreira V.R."/>
            <person name="Whitehead A.E."/>
            <person name="Boerlin P."/>
            <person name="Prescott J.F."/>
        </authorList>
    </citation>
    <scope>NUCLEOTIDE SEQUENCE [LARGE SCALE GENOMIC DNA]</scope>
    <source>
        <strain evidence="2 3">JP838</strain>
    </source>
</reference>
<proteinExistence type="predicted"/>
<accession>A0A127EJS9</accession>
<evidence type="ECO:0000313" key="2">
    <source>
        <dbReference type="EMBL" id="AMN36209.1"/>
    </source>
</evidence>
<dbReference type="PROSITE" id="PS51257">
    <property type="entry name" value="PROKAR_LIPOPROTEIN"/>
    <property type="match status" value="1"/>
</dbReference>
<dbReference type="PATRIC" id="fig|1502.177.peg.2192"/>
<evidence type="ECO:0000313" key="3">
    <source>
        <dbReference type="Proteomes" id="UP000070260"/>
    </source>
</evidence>
<dbReference type="EMBL" id="CP010994">
    <property type="protein sequence ID" value="AMN36209.1"/>
    <property type="molecule type" value="Genomic_DNA"/>
</dbReference>
<dbReference type="AlphaFoldDB" id="A0A127EJS9"/>
<gene>
    <name evidence="2" type="ORF">JFP838_10685</name>
</gene>